<feature type="transmembrane region" description="Helical" evidence="5">
    <location>
        <begin position="223"/>
        <end position="244"/>
    </location>
</feature>
<feature type="transmembrane region" description="Helical" evidence="5">
    <location>
        <begin position="458"/>
        <end position="484"/>
    </location>
</feature>
<dbReference type="AlphaFoldDB" id="A0AAN7T7T8"/>
<dbReference type="PROSITE" id="PS00216">
    <property type="entry name" value="SUGAR_TRANSPORT_1"/>
    <property type="match status" value="1"/>
</dbReference>
<feature type="transmembrane region" description="Helical" evidence="5">
    <location>
        <begin position="133"/>
        <end position="152"/>
    </location>
</feature>
<evidence type="ECO:0000313" key="8">
    <source>
        <dbReference type="Proteomes" id="UP001310890"/>
    </source>
</evidence>
<feature type="transmembrane region" description="Helical" evidence="5">
    <location>
        <begin position="158"/>
        <end position="178"/>
    </location>
</feature>
<evidence type="ECO:0000313" key="7">
    <source>
        <dbReference type="EMBL" id="KAK5107021.1"/>
    </source>
</evidence>
<feature type="transmembrane region" description="Helical" evidence="5">
    <location>
        <begin position="105"/>
        <end position="126"/>
    </location>
</feature>
<evidence type="ECO:0000256" key="5">
    <source>
        <dbReference type="SAM" id="Phobius"/>
    </source>
</evidence>
<keyword evidence="4 5" id="KW-0472">Membrane</keyword>
<keyword evidence="3 5" id="KW-1133">Transmembrane helix</keyword>
<dbReference type="Proteomes" id="UP001310890">
    <property type="component" value="Unassembled WGS sequence"/>
</dbReference>
<dbReference type="PANTHER" id="PTHR23501:SF195">
    <property type="entry name" value="PEP5"/>
    <property type="match status" value="1"/>
</dbReference>
<dbReference type="GO" id="GO:0022857">
    <property type="term" value="F:transmembrane transporter activity"/>
    <property type="evidence" value="ECO:0007669"/>
    <property type="project" value="InterPro"/>
</dbReference>
<comment type="caution">
    <text evidence="7">The sequence shown here is derived from an EMBL/GenBank/DDBJ whole genome shotgun (WGS) entry which is preliminary data.</text>
</comment>
<name>A0AAN7T7T8_9PEZI</name>
<feature type="transmembrane region" description="Helical" evidence="5">
    <location>
        <begin position="367"/>
        <end position="390"/>
    </location>
</feature>
<feature type="transmembrane region" description="Helical" evidence="5">
    <location>
        <begin position="190"/>
        <end position="211"/>
    </location>
</feature>
<feature type="transmembrane region" description="Helical" evidence="5">
    <location>
        <begin position="553"/>
        <end position="571"/>
    </location>
</feature>
<evidence type="ECO:0000256" key="3">
    <source>
        <dbReference type="ARBA" id="ARBA00022989"/>
    </source>
</evidence>
<evidence type="ECO:0000256" key="1">
    <source>
        <dbReference type="ARBA" id="ARBA00004141"/>
    </source>
</evidence>
<keyword evidence="2 5" id="KW-0812">Transmembrane</keyword>
<dbReference type="SUPFAM" id="SSF103473">
    <property type="entry name" value="MFS general substrate transporter"/>
    <property type="match status" value="1"/>
</dbReference>
<accession>A0AAN7T7T8</accession>
<dbReference type="PANTHER" id="PTHR23501">
    <property type="entry name" value="MAJOR FACILITATOR SUPERFAMILY"/>
    <property type="match status" value="1"/>
</dbReference>
<organism evidence="7 8">
    <name type="scientific">Meristemomyces frigidus</name>
    <dbReference type="NCBI Taxonomy" id="1508187"/>
    <lineage>
        <taxon>Eukaryota</taxon>
        <taxon>Fungi</taxon>
        <taxon>Dikarya</taxon>
        <taxon>Ascomycota</taxon>
        <taxon>Pezizomycotina</taxon>
        <taxon>Dothideomycetes</taxon>
        <taxon>Dothideomycetidae</taxon>
        <taxon>Mycosphaerellales</taxon>
        <taxon>Teratosphaeriaceae</taxon>
        <taxon>Meristemomyces</taxon>
    </lineage>
</organism>
<dbReference type="InterPro" id="IPR020846">
    <property type="entry name" value="MFS_dom"/>
</dbReference>
<feature type="transmembrane region" description="Helical" evidence="5">
    <location>
        <begin position="265"/>
        <end position="283"/>
    </location>
</feature>
<evidence type="ECO:0000256" key="4">
    <source>
        <dbReference type="ARBA" id="ARBA00023136"/>
    </source>
</evidence>
<feature type="transmembrane region" description="Helical" evidence="5">
    <location>
        <begin position="295"/>
        <end position="313"/>
    </location>
</feature>
<dbReference type="EMBL" id="JAVRRL010000145">
    <property type="protein sequence ID" value="KAK5107021.1"/>
    <property type="molecule type" value="Genomic_DNA"/>
</dbReference>
<feature type="domain" description="Major facilitator superfamily (MFS) profile" evidence="6">
    <location>
        <begin position="69"/>
        <end position="576"/>
    </location>
</feature>
<comment type="subcellular location">
    <subcellularLocation>
        <location evidence="1">Membrane</location>
        <topology evidence="1">Multi-pass membrane protein</topology>
    </subcellularLocation>
</comment>
<dbReference type="PROSITE" id="PS50850">
    <property type="entry name" value="MFS"/>
    <property type="match status" value="1"/>
</dbReference>
<dbReference type="InterPro" id="IPR036259">
    <property type="entry name" value="MFS_trans_sf"/>
</dbReference>
<feature type="transmembrane region" description="Helical" evidence="5">
    <location>
        <begin position="402"/>
        <end position="422"/>
    </location>
</feature>
<feature type="transmembrane region" description="Helical" evidence="5">
    <location>
        <begin position="66"/>
        <end position="85"/>
    </location>
</feature>
<evidence type="ECO:0000259" key="6">
    <source>
        <dbReference type="PROSITE" id="PS50850"/>
    </source>
</evidence>
<dbReference type="InterPro" id="IPR011701">
    <property type="entry name" value="MFS"/>
</dbReference>
<protein>
    <recommendedName>
        <fullName evidence="6">Major facilitator superfamily (MFS) profile domain-containing protein</fullName>
    </recommendedName>
</protein>
<evidence type="ECO:0000256" key="2">
    <source>
        <dbReference type="ARBA" id="ARBA00022692"/>
    </source>
</evidence>
<feature type="transmembrane region" description="Helical" evidence="5">
    <location>
        <begin position="334"/>
        <end position="355"/>
    </location>
</feature>
<feature type="transmembrane region" description="Helical" evidence="5">
    <location>
        <begin position="428"/>
        <end position="451"/>
    </location>
</feature>
<dbReference type="Gene3D" id="1.20.1250.20">
    <property type="entry name" value="MFS general substrate transporter like domains"/>
    <property type="match status" value="1"/>
</dbReference>
<dbReference type="Pfam" id="PF07690">
    <property type="entry name" value="MFS_1"/>
    <property type="match status" value="1"/>
</dbReference>
<reference evidence="7" key="1">
    <citation type="submission" date="2023-08" db="EMBL/GenBank/DDBJ databases">
        <title>Black Yeasts Isolated from many extreme environments.</title>
        <authorList>
            <person name="Coleine C."/>
            <person name="Stajich J.E."/>
            <person name="Selbmann L."/>
        </authorList>
    </citation>
    <scope>NUCLEOTIDE SEQUENCE</scope>
    <source>
        <strain evidence="7">CCFEE 5401</strain>
    </source>
</reference>
<gene>
    <name evidence="7" type="ORF">LTR62_001930</name>
</gene>
<proteinExistence type="predicted"/>
<dbReference type="GO" id="GO:0005886">
    <property type="term" value="C:plasma membrane"/>
    <property type="evidence" value="ECO:0007669"/>
    <property type="project" value="TreeGrafter"/>
</dbReference>
<sequence length="620" mass="66471">MSALPSATENERARSNQLEHAIETIEHVQRTSSESTAEEPEPHIHAKTWILLVVRADTLPEETADLLILTQVIVAVYFVQVLHVAGNALLSTSITAVTGGADQKIWLISTLAISAAALGGPVSQAADFWGRKWFVVGFTGAGCVGCLIASRAHSFGVVIGGQSIACLALGAQPLVHAIASEIIPRKYRSFAQASVNLASSTGGVVGILMGGALVRHSPQGFRVYFYITAGLYGTIGIVVAWLYRPPPRRLQVEMSQRQRLAELDWYGYALFVPGLILFSYALTSSTGVYRWSSPNIIGPLVVGVILLIAFVLYEWKVTTTGILHHGLFSRGRNFAICLALIFTEGLAFFAANTYYAYESVVLYDRTVFHAGLEFTVVFWTANVGTALTSLYVSRTKTVRNPLIFATMCVAIFFAAMSSLSLTTRRSPIGFAVFLGVGLGSALNTVIVAAQLSTPPELIALASGLMIGMRSTGGTVGLSIFQAILSSTLTKLRADVMSRVLPLGLETQYVETLLNGLALQNVSQIQSIPGMTPQIVMAATLGVKDTYMAGFRNVWIAAAAFAAVAMFFSCLIRDDKKEFNAHIDAPLETAAELQGEGGTLTLQHFGPRDLKKSAPIGKGLV</sequence>
<dbReference type="InterPro" id="IPR005829">
    <property type="entry name" value="Sugar_transporter_CS"/>
</dbReference>